<evidence type="ECO:0000256" key="5">
    <source>
        <dbReference type="ARBA" id="ARBA00022801"/>
    </source>
</evidence>
<reference evidence="9" key="2">
    <citation type="submission" date="2021-03" db="EMBL/GenBank/DDBJ databases">
        <authorList>
            <person name="Artuso I."/>
            <person name="Turrini P."/>
            <person name="Pirolo M."/>
            <person name="Lugli G.A."/>
            <person name="Ventura M."/>
            <person name="Visca P."/>
        </authorList>
    </citation>
    <scope>NUCLEOTIDE SEQUENCE</scope>
    <source>
        <strain evidence="9">LMG 26462</strain>
    </source>
</reference>
<dbReference type="GO" id="GO:0004518">
    <property type="term" value="F:nuclease activity"/>
    <property type="evidence" value="ECO:0007669"/>
    <property type="project" value="UniProtKB-KW"/>
</dbReference>
<organism evidence="9 10">
    <name type="scientific">Aminobacter anthyllidis</name>
    <dbReference type="NCBI Taxonomy" id="1035067"/>
    <lineage>
        <taxon>Bacteria</taxon>
        <taxon>Pseudomonadati</taxon>
        <taxon>Pseudomonadota</taxon>
        <taxon>Alphaproteobacteria</taxon>
        <taxon>Hyphomicrobiales</taxon>
        <taxon>Phyllobacteriaceae</taxon>
        <taxon>Aminobacter</taxon>
    </lineage>
</organism>
<evidence type="ECO:0000256" key="7">
    <source>
        <dbReference type="ARBA" id="ARBA00038093"/>
    </source>
</evidence>
<dbReference type="GO" id="GO:0046872">
    <property type="term" value="F:metal ion binding"/>
    <property type="evidence" value="ECO:0007669"/>
    <property type="project" value="UniProtKB-KW"/>
</dbReference>
<gene>
    <name evidence="9" type="ORF">J1C56_18875</name>
</gene>
<keyword evidence="4" id="KW-0479">Metal-binding</keyword>
<keyword evidence="2" id="KW-1277">Toxin-antitoxin system</keyword>
<keyword evidence="3" id="KW-0540">Nuclease</keyword>
<comment type="similarity">
    <text evidence="7">Belongs to the PINc/VapC protein family.</text>
</comment>
<dbReference type="InterPro" id="IPR029060">
    <property type="entry name" value="PIN-like_dom_sf"/>
</dbReference>
<evidence type="ECO:0000313" key="9">
    <source>
        <dbReference type="EMBL" id="MBT1157661.1"/>
    </source>
</evidence>
<dbReference type="Proteomes" id="UP001138921">
    <property type="component" value="Unassembled WGS sequence"/>
</dbReference>
<dbReference type="EMBL" id="JAFLWW010000005">
    <property type="protein sequence ID" value="MBT1157661.1"/>
    <property type="molecule type" value="Genomic_DNA"/>
</dbReference>
<dbReference type="PANTHER" id="PTHR33653:SF1">
    <property type="entry name" value="RIBONUCLEASE VAPC2"/>
    <property type="match status" value="1"/>
</dbReference>
<dbReference type="AlphaFoldDB" id="A0A9X1ADP4"/>
<feature type="domain" description="PIN" evidence="8">
    <location>
        <begin position="6"/>
        <end position="125"/>
    </location>
</feature>
<evidence type="ECO:0000256" key="6">
    <source>
        <dbReference type="ARBA" id="ARBA00022842"/>
    </source>
</evidence>
<reference evidence="9" key="1">
    <citation type="journal article" date="2021" name="Microorganisms">
        <title>Phylogenomic Reconstruction and Metabolic Potential of the Genus Aminobacter.</title>
        <authorList>
            <person name="Artuso I."/>
            <person name="Turrini P."/>
            <person name="Pirolo M."/>
            <person name="Lugli G.A."/>
            <person name="Ventura M."/>
            <person name="Visca P."/>
        </authorList>
    </citation>
    <scope>NUCLEOTIDE SEQUENCE</scope>
    <source>
        <strain evidence="9">LMG 26462</strain>
    </source>
</reference>
<evidence type="ECO:0000256" key="3">
    <source>
        <dbReference type="ARBA" id="ARBA00022722"/>
    </source>
</evidence>
<name>A0A9X1ADP4_9HYPH</name>
<keyword evidence="10" id="KW-1185">Reference proteome</keyword>
<evidence type="ECO:0000259" key="8">
    <source>
        <dbReference type="Pfam" id="PF01850"/>
    </source>
</evidence>
<comment type="cofactor">
    <cofactor evidence="1">
        <name>Mg(2+)</name>
        <dbReference type="ChEBI" id="CHEBI:18420"/>
    </cofactor>
</comment>
<dbReference type="Gene3D" id="3.40.50.1010">
    <property type="entry name" value="5'-nuclease"/>
    <property type="match status" value="1"/>
</dbReference>
<evidence type="ECO:0000256" key="1">
    <source>
        <dbReference type="ARBA" id="ARBA00001946"/>
    </source>
</evidence>
<protein>
    <submittedName>
        <fullName evidence="9">Type II toxin-antitoxin system VapC family toxin</fullName>
    </submittedName>
</protein>
<dbReference type="InterPro" id="IPR002716">
    <property type="entry name" value="PIN_dom"/>
</dbReference>
<evidence type="ECO:0000313" key="10">
    <source>
        <dbReference type="Proteomes" id="UP001138921"/>
    </source>
</evidence>
<dbReference type="SUPFAM" id="SSF88723">
    <property type="entry name" value="PIN domain-like"/>
    <property type="match status" value="1"/>
</dbReference>
<proteinExistence type="inferred from homology"/>
<accession>A0A9X1ADP4</accession>
<evidence type="ECO:0000256" key="2">
    <source>
        <dbReference type="ARBA" id="ARBA00022649"/>
    </source>
</evidence>
<evidence type="ECO:0000256" key="4">
    <source>
        <dbReference type="ARBA" id="ARBA00022723"/>
    </source>
</evidence>
<dbReference type="Pfam" id="PF01850">
    <property type="entry name" value="PIN"/>
    <property type="match status" value="1"/>
</dbReference>
<comment type="caution">
    <text evidence="9">The sequence shown here is derived from an EMBL/GenBank/DDBJ whole genome shotgun (WGS) entry which is preliminary data.</text>
</comment>
<keyword evidence="5" id="KW-0378">Hydrolase</keyword>
<keyword evidence="6" id="KW-0460">Magnesium</keyword>
<dbReference type="PANTHER" id="PTHR33653">
    <property type="entry name" value="RIBONUCLEASE VAPC2"/>
    <property type="match status" value="1"/>
</dbReference>
<dbReference type="GO" id="GO:0016787">
    <property type="term" value="F:hydrolase activity"/>
    <property type="evidence" value="ECO:0007669"/>
    <property type="project" value="UniProtKB-KW"/>
</dbReference>
<dbReference type="InterPro" id="IPR050556">
    <property type="entry name" value="Type_II_TA_system_RNase"/>
</dbReference>
<sequence>MMSATIIDSNVIIDVVEPASQWATWSRQQIREARRYGDLIFNVVVAAEVAHEFVSAERYKGVFVSALWTYEDIPFEAALAAGWAHREYRLRGGRRELTLPDFLIGAHALVSGHRLLTRDASRYRTYFPNLEIIAPDTHP</sequence>